<dbReference type="EMBL" id="CAMPGE010020345">
    <property type="protein sequence ID" value="CAI2378600.1"/>
    <property type="molecule type" value="Genomic_DNA"/>
</dbReference>
<organism evidence="1 2">
    <name type="scientific">Euplotes crassus</name>
    <dbReference type="NCBI Taxonomy" id="5936"/>
    <lineage>
        <taxon>Eukaryota</taxon>
        <taxon>Sar</taxon>
        <taxon>Alveolata</taxon>
        <taxon>Ciliophora</taxon>
        <taxon>Intramacronucleata</taxon>
        <taxon>Spirotrichea</taxon>
        <taxon>Hypotrichia</taxon>
        <taxon>Euplotida</taxon>
        <taxon>Euplotidae</taxon>
        <taxon>Moneuplotes</taxon>
    </lineage>
</organism>
<keyword evidence="2" id="KW-1185">Reference proteome</keyword>
<evidence type="ECO:0000313" key="2">
    <source>
        <dbReference type="Proteomes" id="UP001295684"/>
    </source>
</evidence>
<sequence>MAEILSLPKQAYLLVHFCDRILSCQKTYNYIFLPSTGYSSCSESEKDANFEFSDVLRNNQLIFKYHKIYHSLKFSLIK</sequence>
<dbReference type="AlphaFoldDB" id="A0AAD1XT72"/>
<accession>A0AAD1XT72</accession>
<name>A0AAD1XT72_EUPCR</name>
<protein>
    <submittedName>
        <fullName evidence="1">Uncharacterized protein</fullName>
    </submittedName>
</protein>
<dbReference type="Proteomes" id="UP001295684">
    <property type="component" value="Unassembled WGS sequence"/>
</dbReference>
<gene>
    <name evidence="1" type="ORF">ECRASSUSDP1_LOCUS19997</name>
</gene>
<evidence type="ECO:0000313" key="1">
    <source>
        <dbReference type="EMBL" id="CAI2378600.1"/>
    </source>
</evidence>
<comment type="caution">
    <text evidence="1">The sequence shown here is derived from an EMBL/GenBank/DDBJ whole genome shotgun (WGS) entry which is preliminary data.</text>
</comment>
<proteinExistence type="predicted"/>
<reference evidence="1" key="1">
    <citation type="submission" date="2023-07" db="EMBL/GenBank/DDBJ databases">
        <authorList>
            <consortium name="AG Swart"/>
            <person name="Singh M."/>
            <person name="Singh A."/>
            <person name="Seah K."/>
            <person name="Emmerich C."/>
        </authorList>
    </citation>
    <scope>NUCLEOTIDE SEQUENCE</scope>
    <source>
        <strain evidence="1">DP1</strain>
    </source>
</reference>